<sequence length="715" mass="81695">MELPRNSVWESAGCEALLAGAYRILDVLLNAETVILFTLDNNSSTVRPLAISIDNFIELVKANKLKPSRFQLPDYLLIAEDAVSEEHAVRRDKNYQLVSGLISDKLFLFDYSTKKRVPQLSEYANKVDVDRKTIARLLTRYWRYGQTKMALLPAFAHSGGLGVDRIPSDKPLGAPKRTRTLALGRAEKFIVSDIDKCNFMKALKKYYLKESGISLVKTYKNLLKDSYEYEIRLAEANARAPILPSKKQFSYWSKKLLTEDEIVRRRSSEGDYLRNKRQTLKGVTQDSFLPGTYFEIDATVADIHIVSELGSQFVLGRPTIYIVVDRASRMIVGMHVSLYHASWRAARQALTNSFLPKSDYCKEFGIDIDDSEWPCAHIPKELVCDNGEMIGIKPNEALSPMTQLSFTPPYRPDCKGVVEQRFNILNNEVLHNLLGTTKGGQVVRGHRDPRKDAIYTLKEVTIEIIKTVLAHNRTILSNLAFSSPLLINHDLPPTPLNYWKIHITKHRHDLRTANHDEIIARLLPPSEASMTRSGIFYNGLYYSCPEVEERNLASIARTSGQWRLEVRVDENTTNYIYVRLDKNKGFTRCELLPRSRMFANKFMVEADFVQDWLDSKKETSPTSVASIEDHKAQNRLTIEAKKRSKNSNKLTFIERTRNVRQRRRDELYATTNIISEEYSSPLSSSPPEPVQNVNTVVVLPKGRERKSVKGKNHDY</sequence>
<dbReference type="PROSITE" id="PS50994">
    <property type="entry name" value="INTEGRASE"/>
    <property type="match status" value="1"/>
</dbReference>
<dbReference type="InterPro" id="IPR012337">
    <property type="entry name" value="RNaseH-like_sf"/>
</dbReference>
<evidence type="ECO:0000313" key="2">
    <source>
        <dbReference type="EMBL" id="CSC88334.1"/>
    </source>
</evidence>
<evidence type="ECO:0000259" key="1">
    <source>
        <dbReference type="PROSITE" id="PS50994"/>
    </source>
</evidence>
<dbReference type="Proteomes" id="UP000046067">
    <property type="component" value="Unassembled WGS sequence"/>
</dbReference>
<accession>A0A656A320</accession>
<dbReference type="GO" id="GO:0015074">
    <property type="term" value="P:DNA integration"/>
    <property type="evidence" value="ECO:0007669"/>
    <property type="project" value="InterPro"/>
</dbReference>
<dbReference type="RefSeq" id="WP_053034802.1">
    <property type="nucleotide sequence ID" value="NZ_CWSO01000018.1"/>
</dbReference>
<gene>
    <name evidence="2" type="primary">tnsB</name>
    <name evidence="2" type="ORF">ERS013201_03812</name>
</gene>
<name>A0A656A320_VIBCL</name>
<reference evidence="2 3" key="1">
    <citation type="submission" date="2015-07" db="EMBL/GenBank/DDBJ databases">
        <authorList>
            <consortium name="Pathogen Informatics"/>
        </authorList>
    </citation>
    <scope>NUCLEOTIDE SEQUENCE [LARGE SCALE GENOMIC DNA]</scope>
    <source>
        <strain evidence="2 3">A325</strain>
    </source>
</reference>
<dbReference type="SUPFAM" id="SSF53098">
    <property type="entry name" value="Ribonuclease H-like"/>
    <property type="match status" value="1"/>
</dbReference>
<dbReference type="Gene3D" id="3.30.420.10">
    <property type="entry name" value="Ribonuclease H-like superfamily/Ribonuclease H"/>
    <property type="match status" value="1"/>
</dbReference>
<proteinExistence type="predicted"/>
<dbReference type="InterPro" id="IPR036397">
    <property type="entry name" value="RNaseH_sf"/>
</dbReference>
<dbReference type="InterPro" id="IPR001584">
    <property type="entry name" value="Integrase_cat-core"/>
</dbReference>
<dbReference type="AlphaFoldDB" id="A0A656A320"/>
<protein>
    <submittedName>
        <fullName evidence="2">Integrase, catalytic region</fullName>
    </submittedName>
</protein>
<dbReference type="EMBL" id="CWQJ01000045">
    <property type="protein sequence ID" value="CSC88334.1"/>
    <property type="molecule type" value="Genomic_DNA"/>
</dbReference>
<dbReference type="GO" id="GO:0003676">
    <property type="term" value="F:nucleic acid binding"/>
    <property type="evidence" value="ECO:0007669"/>
    <property type="project" value="InterPro"/>
</dbReference>
<feature type="domain" description="Integrase catalytic" evidence="1">
    <location>
        <begin position="286"/>
        <end position="492"/>
    </location>
</feature>
<organism evidence="2 3">
    <name type="scientific">Vibrio cholerae</name>
    <dbReference type="NCBI Taxonomy" id="666"/>
    <lineage>
        <taxon>Bacteria</taxon>
        <taxon>Pseudomonadati</taxon>
        <taxon>Pseudomonadota</taxon>
        <taxon>Gammaproteobacteria</taxon>
        <taxon>Vibrionales</taxon>
        <taxon>Vibrionaceae</taxon>
        <taxon>Vibrio</taxon>
    </lineage>
</organism>
<evidence type="ECO:0000313" key="3">
    <source>
        <dbReference type="Proteomes" id="UP000046067"/>
    </source>
</evidence>